<evidence type="ECO:0000259" key="1">
    <source>
        <dbReference type="Pfam" id="PF01909"/>
    </source>
</evidence>
<evidence type="ECO:0000313" key="3">
    <source>
        <dbReference type="Proteomes" id="UP000319619"/>
    </source>
</evidence>
<protein>
    <recommendedName>
        <fullName evidence="1">Polymerase nucleotidyl transferase domain-containing protein</fullName>
    </recommendedName>
</protein>
<proteinExistence type="predicted"/>
<dbReference type="Gene3D" id="3.30.460.10">
    <property type="entry name" value="Beta Polymerase, domain 2"/>
    <property type="match status" value="1"/>
</dbReference>
<dbReference type="CDD" id="cd05403">
    <property type="entry name" value="NT_KNTase_like"/>
    <property type="match status" value="1"/>
</dbReference>
<dbReference type="Pfam" id="PF01909">
    <property type="entry name" value="NTP_transf_2"/>
    <property type="match status" value="1"/>
</dbReference>
<gene>
    <name evidence="2" type="ORF">CEE37_03920</name>
</gene>
<dbReference type="PANTHER" id="PTHR37030:SF1">
    <property type="entry name" value="NUCLEOTIDYLTRANSFERASE"/>
    <property type="match status" value="1"/>
</dbReference>
<dbReference type="InterPro" id="IPR002934">
    <property type="entry name" value="Polymerase_NTP_transf_dom"/>
</dbReference>
<dbReference type="InterPro" id="IPR043519">
    <property type="entry name" value="NT_sf"/>
</dbReference>
<comment type="caution">
    <text evidence="2">The sequence shown here is derived from an EMBL/GenBank/DDBJ whole genome shotgun (WGS) entry which is preliminary data.</text>
</comment>
<dbReference type="Proteomes" id="UP000319619">
    <property type="component" value="Unassembled WGS sequence"/>
</dbReference>
<dbReference type="PANTHER" id="PTHR37030">
    <property type="entry name" value="NUCLEOTIDYLTRANSFERASE"/>
    <property type="match status" value="1"/>
</dbReference>
<name>A0A532V3D0_UNCL8</name>
<accession>A0A532V3D0</accession>
<feature type="domain" description="Polymerase nucleotidyl transferase" evidence="1">
    <location>
        <begin position="13"/>
        <end position="82"/>
    </location>
</feature>
<dbReference type="EMBL" id="NJBN01000002">
    <property type="protein sequence ID" value="TKJ41724.1"/>
    <property type="molecule type" value="Genomic_DNA"/>
</dbReference>
<dbReference type="AlphaFoldDB" id="A0A532V3D0"/>
<reference evidence="2 3" key="1">
    <citation type="submission" date="2017-06" db="EMBL/GenBank/DDBJ databases">
        <title>Novel microbial phyla capable of carbon fixation and sulfur reduction in deep-sea sediments.</title>
        <authorList>
            <person name="Huang J."/>
            <person name="Baker B."/>
            <person name="Wang Y."/>
        </authorList>
    </citation>
    <scope>NUCLEOTIDE SEQUENCE [LARGE SCALE GENOMIC DNA]</scope>
    <source>
        <strain evidence="2">B3_LCP</strain>
    </source>
</reference>
<organism evidence="2 3">
    <name type="scientific">candidate division LCP-89 bacterium B3_LCP</name>
    <dbReference type="NCBI Taxonomy" id="2012998"/>
    <lineage>
        <taxon>Bacteria</taxon>
        <taxon>Pseudomonadati</taxon>
        <taxon>Bacteria division LCP-89</taxon>
    </lineage>
</organism>
<sequence>MIQVTPSTIQAMVDRIVEKFQPEKVILFGSYASGKPTKDSDLDFLVIMDYEGRRLNQLRKIRRALNDFHMPKDIVIRTPEEVDKYGKFVGTILHPALKEGKVLYARD</sequence>
<dbReference type="GO" id="GO:0016779">
    <property type="term" value="F:nucleotidyltransferase activity"/>
    <property type="evidence" value="ECO:0007669"/>
    <property type="project" value="InterPro"/>
</dbReference>
<dbReference type="SUPFAM" id="SSF81301">
    <property type="entry name" value="Nucleotidyltransferase"/>
    <property type="match status" value="1"/>
</dbReference>
<evidence type="ECO:0000313" key="2">
    <source>
        <dbReference type="EMBL" id="TKJ41724.1"/>
    </source>
</evidence>